<dbReference type="Pfam" id="PF17972">
    <property type="entry name" value="bMG5"/>
    <property type="match status" value="1"/>
</dbReference>
<feature type="domain" description="Alpha-2-macroglobulin bait region" evidence="3">
    <location>
        <begin position="1015"/>
        <end position="1154"/>
    </location>
</feature>
<proteinExistence type="inferred from homology"/>
<dbReference type="HOGENOM" id="CLU_000965_2_0_5"/>
<dbReference type="SMART" id="SM01359">
    <property type="entry name" value="A2M_N_2"/>
    <property type="match status" value="1"/>
</dbReference>
<dbReference type="InterPro" id="IPR051802">
    <property type="entry name" value="YfhM-like"/>
</dbReference>
<dbReference type="InterPro" id="IPR041462">
    <property type="entry name" value="Bact_A2M_MG6"/>
</dbReference>
<sequence length="1894" mass="214059">MDMKNIFRKFVFTIFVCLINLQLFAASFNEKIPLYFKLTNENLLAGQNALNIDLCDSRIKEWCTKPQRELGLNGKKINDYISISPDIQGEWRFGWWYNINFTPESNFVAHQTYKITIEDYIFPNFIGLKSNNISFTTLPLLPIIKEMNYLQDNIDISKKFVQTKIAFNYPIDPKTLEERIEFIKSSTKEKLPFSIKFNTNNTEATIITNIPPLTDKEDTVSVIIKDGVKPLHGGEVFTYKNVEDQNNKTPNNIRYSYKENVLIPSLSSYLKITNSTATIVKDDKLKPEQIIIITTNTPVSGEEIKKHLELFLLPQDKPAFLGVAGKKNYKWQNPKEITDDILKSSEKINFELLSSVPSITTTHSFKVDTFASRALLVKVNQGVKTSDNLTLGSDYFQIVQIPGNPKEVKLMSDGSILSLAGERKLPVYSLGIDKLYLEIDKINQQEVNHLISQTNRYNIFQNPTFINEYTFNEYNISEVFQEEVIVNSQNLNLPHYTDLDFSKYFNLEEAGSYSKGLFLAKVYAKDNNNIISQDKRLILVTDLGFIVKTDKTGTHHIFVSYISNGKPAGGVKADIIGLNGEVLVSSKTDSKGHAVLSNINDFTKEKTPVAYILTTKDDFSFMPYSRIDRQVNYSRFDVAGAVSSDQGLKAYLFSDRGIYRPSEQGHIGIMLKQTDWQGKFDGLPLEIQVTNPRGKVIDKSKIALDAEGFGEYLFSTLDDSLTGLYNISLYLVGDKGSNNYLNSVSVRVGDFQHDRMKININFNNSQDELWTNPKDLKATVNLINLYGTPAENRKVSGFIDIRPTAFFVPSFKEYKFYSSKGNKEFFNERLGDITTDSKGTANFDLNLEKYYNATFNLTFSAEGFEPDSGRSVNASKSLIVSPLPYIIGFRSDSDLKYIKKKTNSAIEFIAISNKAEKVAAPNLTLHLKKINYVNNLVADSNGNYSYSSVPIETNISSDKVNITANESYIYKVPTKEAGDYVIYLTDKEDTIFAQAEFSVIGEGNVTANLTDKANLKVKLDKDDYKAGDTILLNIITPYTGYGLITIETDKVHNSEWFKADENNSIQEIKIPDGFEGKGYVNVQFIRDIKATEIFMSPFSYAVVPFTAGIYKHKQDIELTLPAKIKSGEKLAIRYRTTNPGKIIIFAVDAGILSFAGYQTPDPLNYFINDKALEVRTSQIMDLILPEHPLLMKAYMAAPAGDGFINVARNLNPFKRKSQPPVAFWSGILEADLDEREVTFDIPSYFNGTLRVIGVASSLDAIGTSKADLLVQSDLIINPNLPLFVAPNDEFTVPVTIFNNLKDSGNAQVFLNIETSEGLKILDYPKEIPIDENKEATINVKLKATDKLGSADLKVVASINHLKPDIISMAVVHSSELTSTTSVRPASPSVTTIDTGFITDNKANLKILRDLYPEFAKLQISASKSPLAIISGFKDFLDNYPYGCTEQLISQNFANILLYNEQELVQILKTDRKKMDESLSKIFQTLSERQNYDGGFRYWNNFNDDSDPFISVYAMHFLSEGATRYLAVPSDTFNQGIYYLENMANRSINSLDEAREKAYAVYILTQNSVITTSYIANILKYLDEYHKNTWQEDLTSVYLAASYKMLQMNEEAEKLLDRFTLNKPISKTDYQYYNPLIKYSQYLYLISMHFPERLKDFDPKIVQDIALFAKDNYNSLSASYAIMASLAYADKINNVDEANIKVTSTDKEVTLTGDKVMIAELSVENKNIDLTSSSNGFFYQLLTLGYDKQLTENKEIVQGIEITKKYLDENNKEVSKVKLGDNITVEITMRSGSNKTLSNMVLLDLLPAGFELLPDNNHVNILERTQEVMIWKPIYINNRDDRVMIFGTISDQKMTYQYKIKAVNKGIFSTPAIYSEAMYDPQTYYRGVIGNIIVE</sequence>
<dbReference type="Pfam" id="PF17962">
    <property type="entry name" value="bMG6"/>
    <property type="match status" value="1"/>
</dbReference>
<name>A8F236_RICM5</name>
<dbReference type="Pfam" id="PF17973">
    <property type="entry name" value="bMG10"/>
    <property type="match status" value="1"/>
</dbReference>
<evidence type="ECO:0000313" key="5">
    <source>
        <dbReference type="EMBL" id="ABV84972.1"/>
    </source>
</evidence>
<dbReference type="PANTHER" id="PTHR40094">
    <property type="entry name" value="ALPHA-2-MACROGLOBULIN HOMOLOG"/>
    <property type="match status" value="1"/>
</dbReference>
<evidence type="ECO:0000259" key="4">
    <source>
        <dbReference type="SMART" id="SM01360"/>
    </source>
</evidence>
<dbReference type="GO" id="GO:0004866">
    <property type="term" value="F:endopeptidase inhibitor activity"/>
    <property type="evidence" value="ECO:0007669"/>
    <property type="project" value="InterPro"/>
</dbReference>
<dbReference type="Proteomes" id="UP000001311">
    <property type="component" value="Chromosome"/>
</dbReference>
<dbReference type="InterPro" id="IPR011625">
    <property type="entry name" value="A2M_N_BRD"/>
</dbReference>
<comment type="similarity">
    <text evidence="1">Belongs to the protease inhibitor I39 (alpha-2-macroglobulin) family. Bacterial alpha-2-macroglobulin subfamily.</text>
</comment>
<dbReference type="Pfam" id="PF11974">
    <property type="entry name" value="bMG3"/>
    <property type="match status" value="1"/>
</dbReference>
<dbReference type="Pfam" id="PF00207">
    <property type="entry name" value="A2M"/>
    <property type="match status" value="1"/>
</dbReference>
<evidence type="ECO:0000256" key="1">
    <source>
        <dbReference type="ARBA" id="ARBA00010556"/>
    </source>
</evidence>
<dbReference type="KEGG" id="rms:RMA_0876"/>
<dbReference type="InterPro" id="IPR041246">
    <property type="entry name" value="Bact_MG10"/>
</dbReference>
<dbReference type="CDD" id="cd02891">
    <property type="entry name" value="A2M_like"/>
    <property type="match status" value="1"/>
</dbReference>
<dbReference type="SMART" id="SM01360">
    <property type="entry name" value="A2M"/>
    <property type="match status" value="1"/>
</dbReference>
<organism evidence="5 6">
    <name type="scientific">Rickettsia massiliae (strain Mtu5)</name>
    <dbReference type="NCBI Taxonomy" id="416276"/>
    <lineage>
        <taxon>Bacteria</taxon>
        <taxon>Pseudomonadati</taxon>
        <taxon>Pseudomonadota</taxon>
        <taxon>Alphaproteobacteria</taxon>
        <taxon>Rickettsiales</taxon>
        <taxon>Rickettsiaceae</taxon>
        <taxon>Rickettsieae</taxon>
        <taxon>Rickettsia</taxon>
        <taxon>spotted fever group</taxon>
    </lineage>
</organism>
<dbReference type="Pfam" id="PF07703">
    <property type="entry name" value="A2M_BRD"/>
    <property type="match status" value="1"/>
</dbReference>
<evidence type="ECO:0000256" key="2">
    <source>
        <dbReference type="ARBA" id="ARBA00022729"/>
    </source>
</evidence>
<dbReference type="Pfam" id="PF01835">
    <property type="entry name" value="MG2"/>
    <property type="match status" value="1"/>
</dbReference>
<dbReference type="PANTHER" id="PTHR40094:SF1">
    <property type="entry name" value="UBIQUITIN DOMAIN-CONTAINING PROTEIN"/>
    <property type="match status" value="1"/>
</dbReference>
<dbReference type="InterPro" id="IPR002890">
    <property type="entry name" value="MG2"/>
</dbReference>
<evidence type="ECO:0000259" key="3">
    <source>
        <dbReference type="SMART" id="SM01359"/>
    </source>
</evidence>
<dbReference type="InterPro" id="IPR001599">
    <property type="entry name" value="Macroglobln_a2"/>
</dbReference>
<gene>
    <name evidence="5" type="ordered locus">RMA_0876</name>
</gene>
<dbReference type="InterPro" id="IPR021868">
    <property type="entry name" value="Alpha_2_Macroglob_MG3"/>
</dbReference>
<evidence type="ECO:0000313" key="6">
    <source>
        <dbReference type="Proteomes" id="UP000001311"/>
    </source>
</evidence>
<keyword evidence="6" id="KW-1185">Reference proteome</keyword>
<accession>A8F236</accession>
<dbReference type="InterPro" id="IPR008930">
    <property type="entry name" value="Terpenoid_cyclase/PrenylTrfase"/>
</dbReference>
<reference evidence="5 6" key="1">
    <citation type="journal article" date="2007" name="Genome Res.">
        <title>Lateral gene transfer between obligate intracellular bacteria: evidence from the Rickettsia massiliae genome.</title>
        <authorList>
            <person name="Blanc G."/>
            <person name="Ogata H."/>
            <person name="Robert C."/>
            <person name="Audic S."/>
            <person name="Claverie J.-M."/>
            <person name="Raoult D."/>
        </authorList>
    </citation>
    <scope>NUCLEOTIDE SEQUENCE [LARGE SCALE GENOMIC DNA]</scope>
    <source>
        <strain evidence="6">Mtu5</strain>
    </source>
</reference>
<dbReference type="InterPro" id="IPR041203">
    <property type="entry name" value="Bact_A2M_MG5"/>
</dbReference>
<dbReference type="Gene3D" id="1.50.10.20">
    <property type="match status" value="1"/>
</dbReference>
<keyword evidence="2" id="KW-0732">Signal</keyword>
<dbReference type="Gene3D" id="2.60.40.1930">
    <property type="match status" value="1"/>
</dbReference>
<dbReference type="SUPFAM" id="SSF48239">
    <property type="entry name" value="Terpenoid cyclases/Protein prenyltransferases"/>
    <property type="match status" value="1"/>
</dbReference>
<feature type="domain" description="Alpha-2-macroglobulin" evidence="4">
    <location>
        <begin position="1221"/>
        <end position="1310"/>
    </location>
</feature>
<protein>
    <submittedName>
        <fullName evidence="5">Large extracellular alpha-helical protein</fullName>
    </submittedName>
</protein>
<dbReference type="EMBL" id="CP000683">
    <property type="protein sequence ID" value="ABV84972.1"/>
    <property type="molecule type" value="Genomic_DNA"/>
</dbReference>